<feature type="non-terminal residue" evidence="3">
    <location>
        <position position="1"/>
    </location>
</feature>
<dbReference type="Gramene" id="Os02t0213700-00">
    <property type="protein sequence ID" value="Os02t0213700-00"/>
    <property type="gene ID" value="Os02g0213700"/>
</dbReference>
<evidence type="ECO:0000256" key="1">
    <source>
        <dbReference type="SAM" id="MobiDB-lite"/>
    </source>
</evidence>
<sequence length="136" mass="15206">LDGTSTLMAATMFPRTDTSFIILLDFRDKKNVAWSWSDVGTPASLEDKNVLHAIAMEDGRCARPLSPAAVPRAATLRRRARHRVGRLSPSLQRRRPLLRRRPPHASLPPRLLERGEKEEKKKGCGAYTAPPPPRHG</sequence>
<evidence type="ECO:0000313" key="4">
    <source>
        <dbReference type="Proteomes" id="UP000059680"/>
    </source>
</evidence>
<dbReference type="eggNOG" id="KOG2714">
    <property type="taxonomic scope" value="Eukaryota"/>
</dbReference>
<organism evidence="3 4">
    <name type="scientific">Oryza sativa subsp. japonica</name>
    <name type="common">Rice</name>
    <dbReference type="NCBI Taxonomy" id="39947"/>
    <lineage>
        <taxon>Eukaryota</taxon>
        <taxon>Viridiplantae</taxon>
        <taxon>Streptophyta</taxon>
        <taxon>Embryophyta</taxon>
        <taxon>Tracheophyta</taxon>
        <taxon>Spermatophyta</taxon>
        <taxon>Magnoliopsida</taxon>
        <taxon>Liliopsida</taxon>
        <taxon>Poales</taxon>
        <taxon>Poaceae</taxon>
        <taxon>BOP clade</taxon>
        <taxon>Oryzoideae</taxon>
        <taxon>Oryzeae</taxon>
        <taxon>Oryzinae</taxon>
        <taxon>Oryza</taxon>
        <taxon>Oryza sativa</taxon>
    </lineage>
</organism>
<dbReference type="PaxDb" id="39947-A0A0P0VGF1"/>
<gene>
    <name evidence="3" type="ordered locus">Os02g0213700</name>
    <name evidence="3" type="ORF">OSNPB_020213700</name>
</gene>
<feature type="region of interest" description="Disordered" evidence="1">
    <location>
        <begin position="77"/>
        <end position="136"/>
    </location>
</feature>
<dbReference type="InParanoid" id="A0A0P0VGF1"/>
<name>A0A0P0VGF1_ORYSJ</name>
<keyword evidence="4" id="KW-1185">Reference proteome</keyword>
<dbReference type="Proteomes" id="UP000059680">
    <property type="component" value="Chromosome 2"/>
</dbReference>
<protein>
    <submittedName>
        <fullName evidence="3">Os02g0213700 protein</fullName>
    </submittedName>
</protein>
<evidence type="ECO:0000313" key="3">
    <source>
        <dbReference type="EMBL" id="BAS77616.1"/>
    </source>
</evidence>
<dbReference type="Pfam" id="PF25279">
    <property type="entry name" value="Beta_prop_At2g24240"/>
    <property type="match status" value="1"/>
</dbReference>
<reference evidence="4" key="1">
    <citation type="journal article" date="2005" name="Nature">
        <title>The map-based sequence of the rice genome.</title>
        <authorList>
            <consortium name="International rice genome sequencing project (IRGSP)"/>
            <person name="Matsumoto T."/>
            <person name="Wu J."/>
            <person name="Kanamori H."/>
            <person name="Katayose Y."/>
            <person name="Fujisawa M."/>
            <person name="Namiki N."/>
            <person name="Mizuno H."/>
            <person name="Yamamoto K."/>
            <person name="Antonio B.A."/>
            <person name="Baba T."/>
            <person name="Sakata K."/>
            <person name="Nagamura Y."/>
            <person name="Aoki H."/>
            <person name="Arikawa K."/>
            <person name="Arita K."/>
            <person name="Bito T."/>
            <person name="Chiden Y."/>
            <person name="Fujitsuka N."/>
            <person name="Fukunaka R."/>
            <person name="Hamada M."/>
            <person name="Harada C."/>
            <person name="Hayashi A."/>
            <person name="Hijishita S."/>
            <person name="Honda M."/>
            <person name="Hosokawa S."/>
            <person name="Ichikawa Y."/>
            <person name="Idonuma A."/>
            <person name="Iijima M."/>
            <person name="Ikeda M."/>
            <person name="Ikeno M."/>
            <person name="Ito K."/>
            <person name="Ito S."/>
            <person name="Ito T."/>
            <person name="Ito Y."/>
            <person name="Ito Y."/>
            <person name="Iwabuchi A."/>
            <person name="Kamiya K."/>
            <person name="Karasawa W."/>
            <person name="Kurita K."/>
            <person name="Katagiri S."/>
            <person name="Kikuta A."/>
            <person name="Kobayashi H."/>
            <person name="Kobayashi N."/>
            <person name="Machita K."/>
            <person name="Maehara T."/>
            <person name="Masukawa M."/>
            <person name="Mizubayashi T."/>
            <person name="Mukai Y."/>
            <person name="Nagasaki H."/>
            <person name="Nagata Y."/>
            <person name="Naito S."/>
            <person name="Nakashima M."/>
            <person name="Nakama Y."/>
            <person name="Nakamichi Y."/>
            <person name="Nakamura M."/>
            <person name="Meguro A."/>
            <person name="Negishi M."/>
            <person name="Ohta I."/>
            <person name="Ohta T."/>
            <person name="Okamoto M."/>
            <person name="Ono N."/>
            <person name="Saji S."/>
            <person name="Sakaguchi M."/>
            <person name="Sakai K."/>
            <person name="Shibata M."/>
            <person name="Shimokawa T."/>
            <person name="Song J."/>
            <person name="Takazaki Y."/>
            <person name="Terasawa K."/>
            <person name="Tsugane M."/>
            <person name="Tsuji K."/>
            <person name="Ueda S."/>
            <person name="Waki K."/>
            <person name="Yamagata H."/>
            <person name="Yamamoto M."/>
            <person name="Yamamoto S."/>
            <person name="Yamane H."/>
            <person name="Yoshiki S."/>
            <person name="Yoshihara R."/>
            <person name="Yukawa K."/>
            <person name="Zhong H."/>
            <person name="Yano M."/>
            <person name="Yuan Q."/>
            <person name="Ouyang S."/>
            <person name="Liu J."/>
            <person name="Jones K.M."/>
            <person name="Gansberger K."/>
            <person name="Moffat K."/>
            <person name="Hill J."/>
            <person name="Bera J."/>
            <person name="Fadrosh D."/>
            <person name="Jin S."/>
            <person name="Johri S."/>
            <person name="Kim M."/>
            <person name="Overton L."/>
            <person name="Reardon M."/>
            <person name="Tsitrin T."/>
            <person name="Vuong H."/>
            <person name="Weaver B."/>
            <person name="Ciecko A."/>
            <person name="Tallon L."/>
            <person name="Jackson J."/>
            <person name="Pai G."/>
            <person name="Aken S.V."/>
            <person name="Utterback T."/>
            <person name="Reidmuller S."/>
            <person name="Feldblyum T."/>
            <person name="Hsiao J."/>
            <person name="Zismann V."/>
            <person name="Iobst S."/>
            <person name="de Vazeille A.R."/>
            <person name="Buell C.R."/>
            <person name="Ying K."/>
            <person name="Li Y."/>
            <person name="Lu T."/>
            <person name="Huang Y."/>
            <person name="Zhao Q."/>
            <person name="Feng Q."/>
            <person name="Zhang L."/>
            <person name="Zhu J."/>
            <person name="Weng Q."/>
            <person name="Mu J."/>
            <person name="Lu Y."/>
            <person name="Fan D."/>
            <person name="Liu Y."/>
            <person name="Guan J."/>
            <person name="Zhang Y."/>
            <person name="Yu S."/>
            <person name="Liu X."/>
            <person name="Zhang Y."/>
            <person name="Hong G."/>
            <person name="Han B."/>
            <person name="Choisne N."/>
            <person name="Demange N."/>
            <person name="Orjeda G."/>
            <person name="Samain S."/>
            <person name="Cattolico L."/>
            <person name="Pelletier E."/>
            <person name="Couloux A."/>
            <person name="Segurens B."/>
            <person name="Wincker P."/>
            <person name="D'Hont A."/>
            <person name="Scarpelli C."/>
            <person name="Weissenbach J."/>
            <person name="Salanoubat M."/>
            <person name="Quetier F."/>
            <person name="Yu Y."/>
            <person name="Kim H.R."/>
            <person name="Rambo T."/>
            <person name="Currie J."/>
            <person name="Collura K."/>
            <person name="Luo M."/>
            <person name="Yang T."/>
            <person name="Ammiraju J.S.S."/>
            <person name="Engler F."/>
            <person name="Soderlund C."/>
            <person name="Wing R.A."/>
            <person name="Palmer L.E."/>
            <person name="de la Bastide M."/>
            <person name="Spiegel L."/>
            <person name="Nascimento L."/>
            <person name="Zutavern T."/>
            <person name="O'Shaughnessy A."/>
            <person name="Dike S."/>
            <person name="Dedhia N."/>
            <person name="Preston R."/>
            <person name="Balija V."/>
            <person name="McCombie W.R."/>
            <person name="Chow T."/>
            <person name="Chen H."/>
            <person name="Chung M."/>
            <person name="Chen C."/>
            <person name="Shaw J."/>
            <person name="Wu H."/>
            <person name="Hsiao K."/>
            <person name="Chao Y."/>
            <person name="Chu M."/>
            <person name="Cheng C."/>
            <person name="Hour A."/>
            <person name="Lee P."/>
            <person name="Lin S."/>
            <person name="Lin Y."/>
            <person name="Liou J."/>
            <person name="Liu S."/>
            <person name="Hsing Y."/>
            <person name="Raghuvanshi S."/>
            <person name="Mohanty A."/>
            <person name="Bharti A.K."/>
            <person name="Gaur A."/>
            <person name="Gupta V."/>
            <person name="Kumar D."/>
            <person name="Ravi V."/>
            <person name="Vij S."/>
            <person name="Kapur A."/>
            <person name="Khurana P."/>
            <person name="Khurana P."/>
            <person name="Khurana J.P."/>
            <person name="Tyagi A.K."/>
            <person name="Gaikwad K."/>
            <person name="Singh A."/>
            <person name="Dalal V."/>
            <person name="Srivastava S."/>
            <person name="Dixit A."/>
            <person name="Pal A.K."/>
            <person name="Ghazi I.A."/>
            <person name="Yadav M."/>
            <person name="Pandit A."/>
            <person name="Bhargava A."/>
            <person name="Sureshbabu K."/>
            <person name="Batra K."/>
            <person name="Sharma T.R."/>
            <person name="Mohapatra T."/>
            <person name="Singh N.K."/>
            <person name="Messing J."/>
            <person name="Nelson A.B."/>
            <person name="Fuks G."/>
            <person name="Kavchok S."/>
            <person name="Keizer G."/>
            <person name="Linton E."/>
            <person name="Llaca V."/>
            <person name="Song R."/>
            <person name="Tanyolac B."/>
            <person name="Young S."/>
            <person name="Ho-Il K."/>
            <person name="Hahn J.H."/>
            <person name="Sangsakoo G."/>
            <person name="Vanavichit A."/>
            <person name="de Mattos Luiz.A.T."/>
            <person name="Zimmer P.D."/>
            <person name="Malone G."/>
            <person name="Dellagostin O."/>
            <person name="de Oliveira A.C."/>
            <person name="Bevan M."/>
            <person name="Bancroft I."/>
            <person name="Minx P."/>
            <person name="Cordum H."/>
            <person name="Wilson R."/>
            <person name="Cheng Z."/>
            <person name="Jin W."/>
            <person name="Jiang J."/>
            <person name="Leong S.A."/>
            <person name="Iwama H."/>
            <person name="Gojobori T."/>
            <person name="Itoh T."/>
            <person name="Niimura Y."/>
            <person name="Fujii Y."/>
            <person name="Habara T."/>
            <person name="Sakai H."/>
            <person name="Sato Y."/>
            <person name="Wilson G."/>
            <person name="Kumar K."/>
            <person name="McCouch S."/>
            <person name="Juretic N."/>
            <person name="Hoen D."/>
            <person name="Wright S."/>
            <person name="Bruskiewich R."/>
            <person name="Bureau T."/>
            <person name="Miyao A."/>
            <person name="Hirochika H."/>
            <person name="Nishikawa T."/>
            <person name="Kadowaki K."/>
            <person name="Sugiura M."/>
            <person name="Burr B."/>
            <person name="Sasaki T."/>
        </authorList>
    </citation>
    <scope>NUCLEOTIDE SEQUENCE [LARGE SCALE GENOMIC DNA]</scope>
    <source>
        <strain evidence="4">cv. Nipponbare</strain>
    </source>
</reference>
<dbReference type="AlphaFoldDB" id="A0A0P0VGF1"/>
<reference evidence="3 4" key="2">
    <citation type="journal article" date="2013" name="Plant Cell Physiol.">
        <title>Rice Annotation Project Database (RAP-DB): an integrative and interactive database for rice genomics.</title>
        <authorList>
            <person name="Sakai H."/>
            <person name="Lee S.S."/>
            <person name="Tanaka T."/>
            <person name="Numa H."/>
            <person name="Kim J."/>
            <person name="Kawahara Y."/>
            <person name="Wakimoto H."/>
            <person name="Yang C.C."/>
            <person name="Iwamoto M."/>
            <person name="Abe T."/>
            <person name="Yamada Y."/>
            <person name="Muto A."/>
            <person name="Inokuchi H."/>
            <person name="Ikemura T."/>
            <person name="Matsumoto T."/>
            <person name="Sasaki T."/>
            <person name="Itoh T."/>
        </authorList>
    </citation>
    <scope>NUCLEOTIDE SEQUENCE [LARGE SCALE GENOMIC DNA]</scope>
    <source>
        <strain evidence="4">cv. Nipponbare</strain>
    </source>
</reference>
<feature type="compositionally biased region" description="Basic residues" evidence="1">
    <location>
        <begin position="92"/>
        <end position="103"/>
    </location>
</feature>
<evidence type="ECO:0000259" key="2">
    <source>
        <dbReference type="Pfam" id="PF25279"/>
    </source>
</evidence>
<dbReference type="FunCoup" id="A0A0P0VGF1">
    <property type="interactions" value="126"/>
</dbReference>
<accession>A0A0P0VGF1</accession>
<dbReference type="InterPro" id="IPR057441">
    <property type="entry name" value="Beta_prop_At2g24240"/>
</dbReference>
<proteinExistence type="predicted"/>
<dbReference type="EMBL" id="AP014958">
    <property type="protein sequence ID" value="BAS77616.1"/>
    <property type="molecule type" value="Genomic_DNA"/>
</dbReference>
<reference evidence="3 4" key="3">
    <citation type="journal article" date="2013" name="Rice">
        <title>Improvement of the Oryza sativa Nipponbare reference genome using next generation sequence and optical map data.</title>
        <authorList>
            <person name="Kawahara Y."/>
            <person name="de la Bastide M."/>
            <person name="Hamilton J.P."/>
            <person name="Kanamori H."/>
            <person name="McCombie W.R."/>
            <person name="Ouyang S."/>
            <person name="Schwartz D.C."/>
            <person name="Tanaka T."/>
            <person name="Wu J."/>
            <person name="Zhou S."/>
            <person name="Childs K.L."/>
            <person name="Davidson R.M."/>
            <person name="Lin H."/>
            <person name="Quesada-Ocampo L."/>
            <person name="Vaillancourt B."/>
            <person name="Sakai H."/>
            <person name="Lee S.S."/>
            <person name="Kim J."/>
            <person name="Numa H."/>
            <person name="Itoh T."/>
            <person name="Buell C.R."/>
            <person name="Matsumoto T."/>
        </authorList>
    </citation>
    <scope>NUCLEOTIDE SEQUENCE [LARGE SCALE GENOMIC DNA]</scope>
    <source>
        <strain evidence="4">cv. Nipponbare</strain>
    </source>
</reference>
<feature type="domain" description="At2g24240-like C-terminal beta-propeller" evidence="2">
    <location>
        <begin position="1"/>
        <end position="61"/>
    </location>
</feature>
<feature type="compositionally biased region" description="Basic and acidic residues" evidence="1">
    <location>
        <begin position="111"/>
        <end position="122"/>
    </location>
</feature>